<keyword evidence="2" id="KW-0285">Flavoprotein</keyword>
<accession>A0A7W3T8K3</accession>
<feature type="domain" description="Reductase C-terminal" evidence="6">
    <location>
        <begin position="216"/>
        <end position="282"/>
    </location>
</feature>
<evidence type="ECO:0000259" key="6">
    <source>
        <dbReference type="Pfam" id="PF14759"/>
    </source>
</evidence>
<dbReference type="SUPFAM" id="SSF51905">
    <property type="entry name" value="FAD/NAD(P)-binding domain"/>
    <property type="match status" value="1"/>
</dbReference>
<dbReference type="Pfam" id="PF07992">
    <property type="entry name" value="Pyr_redox_2"/>
    <property type="match status" value="1"/>
</dbReference>
<evidence type="ECO:0000256" key="4">
    <source>
        <dbReference type="ARBA" id="ARBA00023002"/>
    </source>
</evidence>
<dbReference type="GO" id="GO:0005737">
    <property type="term" value="C:cytoplasm"/>
    <property type="evidence" value="ECO:0007669"/>
    <property type="project" value="TreeGrafter"/>
</dbReference>
<dbReference type="Gene3D" id="3.50.50.60">
    <property type="entry name" value="FAD/NAD(P)-binding domain"/>
    <property type="match status" value="2"/>
</dbReference>
<dbReference type="InterPro" id="IPR036188">
    <property type="entry name" value="FAD/NAD-bd_sf"/>
</dbReference>
<dbReference type="Proteomes" id="UP000530234">
    <property type="component" value="Unassembled WGS sequence"/>
</dbReference>
<dbReference type="InterPro" id="IPR028202">
    <property type="entry name" value="Reductase_C"/>
</dbReference>
<evidence type="ECO:0000313" key="7">
    <source>
        <dbReference type="EMBL" id="MBB0232930.1"/>
    </source>
</evidence>
<dbReference type="PANTHER" id="PTHR43557:SF2">
    <property type="entry name" value="RIESKE DOMAIN-CONTAINING PROTEIN-RELATED"/>
    <property type="match status" value="1"/>
</dbReference>
<feature type="non-terminal residue" evidence="7">
    <location>
        <position position="1"/>
    </location>
</feature>
<evidence type="ECO:0000256" key="2">
    <source>
        <dbReference type="ARBA" id="ARBA00022630"/>
    </source>
</evidence>
<protein>
    <submittedName>
        <fullName evidence="7">NAD(P)/FAD-dependent oxidoreductase</fullName>
    </submittedName>
</protein>
<dbReference type="PRINTS" id="PR00368">
    <property type="entry name" value="FADPNR"/>
</dbReference>
<dbReference type="InterPro" id="IPR016156">
    <property type="entry name" value="FAD/NAD-linked_Rdtase_dimer_sf"/>
</dbReference>
<dbReference type="Gene3D" id="3.30.390.30">
    <property type="match status" value="1"/>
</dbReference>
<evidence type="ECO:0000259" key="5">
    <source>
        <dbReference type="Pfam" id="PF07992"/>
    </source>
</evidence>
<dbReference type="SUPFAM" id="SSF55424">
    <property type="entry name" value="FAD/NAD-linked reductases, dimerisation (C-terminal) domain"/>
    <property type="match status" value="1"/>
</dbReference>
<organism evidence="7 8">
    <name type="scientific">Streptomyces calidiresistens</name>
    <dbReference type="NCBI Taxonomy" id="1485586"/>
    <lineage>
        <taxon>Bacteria</taxon>
        <taxon>Bacillati</taxon>
        <taxon>Actinomycetota</taxon>
        <taxon>Actinomycetes</taxon>
        <taxon>Kitasatosporales</taxon>
        <taxon>Streptomycetaceae</taxon>
        <taxon>Streptomyces</taxon>
    </lineage>
</organism>
<proteinExistence type="predicted"/>
<dbReference type="GO" id="GO:0016651">
    <property type="term" value="F:oxidoreductase activity, acting on NAD(P)H"/>
    <property type="evidence" value="ECO:0007669"/>
    <property type="project" value="TreeGrafter"/>
</dbReference>
<dbReference type="EMBL" id="VKHS01001308">
    <property type="protein sequence ID" value="MBB0232930.1"/>
    <property type="molecule type" value="Genomic_DNA"/>
</dbReference>
<keyword evidence="8" id="KW-1185">Reference proteome</keyword>
<dbReference type="InterPro" id="IPR023753">
    <property type="entry name" value="FAD/NAD-binding_dom"/>
</dbReference>
<evidence type="ECO:0000256" key="3">
    <source>
        <dbReference type="ARBA" id="ARBA00022827"/>
    </source>
</evidence>
<name>A0A7W3T8K3_9ACTN</name>
<gene>
    <name evidence="7" type="ORF">FOE67_26430</name>
</gene>
<feature type="domain" description="FAD/NAD(P)-binding" evidence="5">
    <location>
        <begin position="9"/>
        <end position="194"/>
    </location>
</feature>
<dbReference type="PANTHER" id="PTHR43557">
    <property type="entry name" value="APOPTOSIS-INDUCING FACTOR 1"/>
    <property type="match status" value="1"/>
</dbReference>
<dbReference type="RefSeq" id="WP_182667445.1">
    <property type="nucleotide sequence ID" value="NZ_VKHS01001308.1"/>
</dbReference>
<evidence type="ECO:0000256" key="1">
    <source>
        <dbReference type="ARBA" id="ARBA00001974"/>
    </source>
</evidence>
<evidence type="ECO:0000313" key="8">
    <source>
        <dbReference type="Proteomes" id="UP000530234"/>
    </source>
</evidence>
<dbReference type="PRINTS" id="PR00411">
    <property type="entry name" value="PNDRDTASEI"/>
</dbReference>
<comment type="cofactor">
    <cofactor evidence="1">
        <name>FAD</name>
        <dbReference type="ChEBI" id="CHEBI:57692"/>
    </cofactor>
</comment>
<keyword evidence="4" id="KW-0560">Oxidoreductase</keyword>
<comment type="caution">
    <text evidence="7">The sequence shown here is derived from an EMBL/GenBank/DDBJ whole genome shotgun (WGS) entry which is preliminary data.</text>
</comment>
<dbReference type="AlphaFoldDB" id="A0A7W3T8K3"/>
<reference evidence="8" key="1">
    <citation type="submission" date="2019-10" db="EMBL/GenBank/DDBJ databases">
        <title>Streptomyces sp. nov., a novel actinobacterium isolated from alkaline environment.</title>
        <authorList>
            <person name="Golinska P."/>
        </authorList>
    </citation>
    <scope>NUCLEOTIDE SEQUENCE [LARGE SCALE GENOMIC DNA]</scope>
    <source>
        <strain evidence="8">DSM 42108</strain>
    </source>
</reference>
<sequence>SPRPVATLRGRDDARALGAALLPGRHVLVIGAGFLGGEIAAAARARDCRVTLVEAAEQPLVRAVGAVAGAFVAGLHREAGVDLRTGTTVTDLRAGPGAGEGFRVTLSDGTTSVADTVVAALGAVPATEWLTDSGLDVTGPGGGVRCDPFLRALRPDGTVVPGVTAAGDVARAPHPLADGAPVLIGHWSNAVEQAAVAVHTLLHPGEPRPYDAVPSFWADLYGVRLRSVGLPARADEVRVVENDPVARRLEVTHHRAGRPVGALTAGRAARLAAHRRELEERRGAPVPAVTGGG</sequence>
<dbReference type="InterPro" id="IPR050446">
    <property type="entry name" value="FAD-oxidoreductase/Apoptosis"/>
</dbReference>
<dbReference type="Pfam" id="PF14759">
    <property type="entry name" value="Reductase_C"/>
    <property type="match status" value="1"/>
</dbReference>
<keyword evidence="3" id="KW-0274">FAD</keyword>